<proteinExistence type="predicted"/>
<organism evidence="1">
    <name type="scientific">Kitasatospora sp. CMC57</name>
    <dbReference type="NCBI Taxonomy" id="3231513"/>
    <lineage>
        <taxon>Bacteria</taxon>
        <taxon>Bacillati</taxon>
        <taxon>Actinomycetota</taxon>
        <taxon>Actinomycetes</taxon>
        <taxon>Kitasatosporales</taxon>
        <taxon>Streptomycetaceae</taxon>
        <taxon>Kitasatospora</taxon>
    </lineage>
</organism>
<name>A0AB33JSX6_9ACTN</name>
<sequence length="68" mass="7691">MRPPVVARATSRAAERRSRRVREVRCTFCTVVPFGWSKILTGGQAVMPVTEVPDRVTWYFAVAPELMP</sequence>
<accession>A0AB33JSX6</accession>
<dbReference type="EMBL" id="AP035881">
    <property type="protein sequence ID" value="BFP44394.1"/>
    <property type="molecule type" value="Genomic_DNA"/>
</dbReference>
<gene>
    <name evidence="1" type="ORF">KCMC57_07620</name>
</gene>
<evidence type="ECO:0000313" key="1">
    <source>
        <dbReference type="EMBL" id="BFP44394.1"/>
    </source>
</evidence>
<reference evidence="1" key="1">
    <citation type="submission" date="2024-07" db="EMBL/GenBank/DDBJ databases">
        <title>Complete genome sequences of cellulolytic bacteria, Kitasatospora sp. CMC57 and Streptomyces sp. CMC78, isolated from Japanese agricultural soil.</title>
        <authorList>
            <person name="Hashimoto T."/>
            <person name="Ito M."/>
            <person name="Iwamoto M."/>
            <person name="Fukahori D."/>
            <person name="Shoda T."/>
            <person name="Sakoda M."/>
            <person name="Morohoshi T."/>
            <person name="Mitsuboshi M."/>
            <person name="Nishizawa T."/>
        </authorList>
    </citation>
    <scope>NUCLEOTIDE SEQUENCE</scope>
    <source>
        <strain evidence="1">CMC57</strain>
    </source>
</reference>
<dbReference type="AlphaFoldDB" id="A0AB33JSX6"/>
<protein>
    <submittedName>
        <fullName evidence="1">Uncharacterized protein</fullName>
    </submittedName>
</protein>